<evidence type="ECO:0000256" key="1">
    <source>
        <dbReference type="SAM" id="Phobius"/>
    </source>
</evidence>
<accession>A0A9X1TZP7</accession>
<keyword evidence="3" id="KW-1185">Reference proteome</keyword>
<dbReference type="AlphaFoldDB" id="A0A9X1TZP7"/>
<evidence type="ECO:0000313" key="3">
    <source>
        <dbReference type="Proteomes" id="UP001139336"/>
    </source>
</evidence>
<dbReference type="EMBL" id="JAKGSI010000001">
    <property type="protein sequence ID" value="MCF4005598.1"/>
    <property type="molecule type" value="Genomic_DNA"/>
</dbReference>
<reference evidence="2" key="1">
    <citation type="submission" date="2022-01" db="EMBL/GenBank/DDBJ databases">
        <title>Corynebacterium sp. nov isolated from isolated from the feces of the greater white-fronted geese (Anser albifrons) at Poyang Lake, PR China.</title>
        <authorList>
            <person name="Liu Q."/>
        </authorList>
    </citation>
    <scope>NUCLEOTIDE SEQUENCE</scope>
    <source>
        <strain evidence="2">JCM 32435</strain>
    </source>
</reference>
<proteinExistence type="predicted"/>
<gene>
    <name evidence="2" type="ORF">L1O03_00150</name>
</gene>
<feature type="transmembrane region" description="Helical" evidence="1">
    <location>
        <begin position="20"/>
        <end position="38"/>
    </location>
</feature>
<organism evidence="2 3">
    <name type="scientific">Corynebacterium uropygiale</name>
    <dbReference type="NCBI Taxonomy" id="1775911"/>
    <lineage>
        <taxon>Bacteria</taxon>
        <taxon>Bacillati</taxon>
        <taxon>Actinomycetota</taxon>
        <taxon>Actinomycetes</taxon>
        <taxon>Mycobacteriales</taxon>
        <taxon>Corynebacteriaceae</taxon>
        <taxon>Corynebacterium</taxon>
    </lineage>
</organism>
<keyword evidence="1" id="KW-0812">Transmembrane</keyword>
<sequence length="73" mass="8071">MEKAARPFRDGNPTAQRWGWIGALVCTIAWVAIMLAMGHTMLEALTNPLTVMEAIVTVWLWVVSMKVRSAAAE</sequence>
<name>A0A9X1TZP7_9CORY</name>
<dbReference type="RefSeq" id="WP_236117412.1">
    <property type="nucleotide sequence ID" value="NZ_JAKGSI010000001.1"/>
</dbReference>
<comment type="caution">
    <text evidence="2">The sequence shown here is derived from an EMBL/GenBank/DDBJ whole genome shotgun (WGS) entry which is preliminary data.</text>
</comment>
<dbReference type="Proteomes" id="UP001139336">
    <property type="component" value="Unassembled WGS sequence"/>
</dbReference>
<keyword evidence="1" id="KW-0472">Membrane</keyword>
<evidence type="ECO:0000313" key="2">
    <source>
        <dbReference type="EMBL" id="MCF4005598.1"/>
    </source>
</evidence>
<keyword evidence="1" id="KW-1133">Transmembrane helix</keyword>
<protein>
    <submittedName>
        <fullName evidence="2">Uncharacterized protein</fullName>
    </submittedName>
</protein>